<protein>
    <recommendedName>
        <fullName evidence="8">L-rhamnonate dehydratase</fullName>
        <ecNumber evidence="7">4.2.1.90</ecNumber>
    </recommendedName>
</protein>
<dbReference type="SUPFAM" id="SSF51604">
    <property type="entry name" value="Enolase C-terminal domain-like"/>
    <property type="match status" value="1"/>
</dbReference>
<keyword evidence="11" id="KW-1185">Reference proteome</keyword>
<dbReference type="EC" id="4.2.1.90" evidence="7"/>
<dbReference type="InterPro" id="IPR013342">
    <property type="entry name" value="Mandelate_racemase_C"/>
</dbReference>
<dbReference type="SFLD" id="SFLDS00001">
    <property type="entry name" value="Enolase"/>
    <property type="match status" value="1"/>
</dbReference>
<evidence type="ECO:0000256" key="1">
    <source>
        <dbReference type="ARBA" id="ARBA00001946"/>
    </source>
</evidence>
<dbReference type="eggNOG" id="COG4948">
    <property type="taxonomic scope" value="Bacteria"/>
</dbReference>
<proteinExistence type="inferred from homology"/>
<dbReference type="InterPro" id="IPR018110">
    <property type="entry name" value="Mandel_Rmase/mucon_lact_enz_CS"/>
</dbReference>
<comment type="caution">
    <text evidence="10">The sequence shown here is derived from an EMBL/GenBank/DDBJ whole genome shotgun (WGS) entry which is preliminary data.</text>
</comment>
<dbReference type="InterPro" id="IPR029017">
    <property type="entry name" value="Enolase-like_N"/>
</dbReference>
<dbReference type="SMART" id="SM00922">
    <property type="entry name" value="MR_MLE"/>
    <property type="match status" value="1"/>
</dbReference>
<dbReference type="Gene3D" id="3.20.20.120">
    <property type="entry name" value="Enolase-like C-terminal domain"/>
    <property type="match status" value="1"/>
</dbReference>
<evidence type="ECO:0000256" key="3">
    <source>
        <dbReference type="ARBA" id="ARBA00022842"/>
    </source>
</evidence>
<dbReference type="FunFam" id="3.20.20.120:FF:000005">
    <property type="entry name" value="Putative L-rhamnonate dehydratase"/>
    <property type="match status" value="1"/>
</dbReference>
<evidence type="ECO:0000256" key="2">
    <source>
        <dbReference type="ARBA" id="ARBA00022723"/>
    </source>
</evidence>
<evidence type="ECO:0000256" key="7">
    <source>
        <dbReference type="ARBA" id="ARBA00067087"/>
    </source>
</evidence>
<comment type="similarity">
    <text evidence="5">Belongs to the mandelate racemase/muconate lactonizing enzyme family. RhamD subfamily.</text>
</comment>
<dbReference type="Proteomes" id="UP000018458">
    <property type="component" value="Unassembled WGS sequence"/>
</dbReference>
<reference evidence="10 11" key="1">
    <citation type="submission" date="2011-01" db="EMBL/GenBank/DDBJ databases">
        <authorList>
            <person name="Weinstock G."/>
            <person name="Sodergren E."/>
            <person name="Clifton S."/>
            <person name="Fulton L."/>
            <person name="Fulton B."/>
            <person name="Courtney L."/>
            <person name="Fronick C."/>
            <person name="Harrison M."/>
            <person name="Strong C."/>
            <person name="Farmer C."/>
            <person name="Delahaunty K."/>
            <person name="Markovic C."/>
            <person name="Hall O."/>
            <person name="Minx P."/>
            <person name="Tomlinson C."/>
            <person name="Mitreva M."/>
            <person name="Hou S."/>
            <person name="Chen J."/>
            <person name="Wollam A."/>
            <person name="Pepin K.H."/>
            <person name="Johnson M."/>
            <person name="Bhonagiri V."/>
            <person name="Zhang X."/>
            <person name="Suruliraj S."/>
            <person name="Warren W."/>
            <person name="Chinwalla A."/>
            <person name="Mardis E.R."/>
            <person name="Wilson R.K."/>
        </authorList>
    </citation>
    <scope>NUCLEOTIDE SEQUENCE [LARGE SCALE GENOMIC DNA]</scope>
    <source>
        <strain evidence="11">DSM 22608 / JCM 16073 / KCTC 15190 / YIT 12066</strain>
    </source>
</reference>
<dbReference type="PANTHER" id="PTHR13794:SF58">
    <property type="entry name" value="MITOCHONDRIAL ENOLASE SUPERFAMILY MEMBER 1"/>
    <property type="match status" value="1"/>
</dbReference>
<keyword evidence="3" id="KW-0460">Magnesium</keyword>
<dbReference type="SFLD" id="SFLDG00179">
    <property type="entry name" value="mandelate_racemase"/>
    <property type="match status" value="1"/>
</dbReference>
<dbReference type="SUPFAM" id="SSF54826">
    <property type="entry name" value="Enolase N-terminal domain-like"/>
    <property type="match status" value="1"/>
</dbReference>
<dbReference type="SFLD" id="SFLDF00554">
    <property type="entry name" value="L-lyxonate_dehydratase"/>
    <property type="match status" value="1"/>
</dbReference>
<feature type="domain" description="Mandelate racemase/muconate lactonizing enzyme C-terminal" evidence="9">
    <location>
        <begin position="159"/>
        <end position="262"/>
    </location>
</feature>
<organism evidence="10 11">
    <name type="scientific">Succinatimonas hippei (strain DSM 22608 / JCM 16073 / KCTC 15190 / YIT 12066)</name>
    <dbReference type="NCBI Taxonomy" id="762983"/>
    <lineage>
        <taxon>Bacteria</taxon>
        <taxon>Pseudomonadati</taxon>
        <taxon>Pseudomonadota</taxon>
        <taxon>Gammaproteobacteria</taxon>
        <taxon>Aeromonadales</taxon>
        <taxon>Succinivibrionaceae</taxon>
        <taxon>Succinatimonas</taxon>
    </lineage>
</organism>
<dbReference type="GO" id="GO:0016052">
    <property type="term" value="P:carbohydrate catabolic process"/>
    <property type="evidence" value="ECO:0007669"/>
    <property type="project" value="TreeGrafter"/>
</dbReference>
<comment type="subunit">
    <text evidence="6">Homooctamer; tetramer of dimers.</text>
</comment>
<dbReference type="EMBL" id="AEVO01000118">
    <property type="protein sequence ID" value="EFY06455.1"/>
    <property type="molecule type" value="Genomic_DNA"/>
</dbReference>
<dbReference type="Pfam" id="PF02746">
    <property type="entry name" value="MR_MLE_N"/>
    <property type="match status" value="1"/>
</dbReference>
<dbReference type="OrthoDB" id="9782675at2"/>
<dbReference type="PANTHER" id="PTHR13794">
    <property type="entry name" value="ENOLASE SUPERFAMILY, MANDELATE RACEMASE"/>
    <property type="match status" value="1"/>
</dbReference>
<dbReference type="AlphaFoldDB" id="E8LM05"/>
<dbReference type="STRING" id="762983.HMPREF9444_01778"/>
<dbReference type="InterPro" id="IPR013341">
    <property type="entry name" value="Mandelate_racemase_N_dom"/>
</dbReference>
<dbReference type="PROSITE" id="PS00908">
    <property type="entry name" value="MR_MLE_1"/>
    <property type="match status" value="1"/>
</dbReference>
<dbReference type="CDD" id="cd03327">
    <property type="entry name" value="MR_like_2"/>
    <property type="match status" value="1"/>
</dbReference>
<evidence type="ECO:0000313" key="10">
    <source>
        <dbReference type="EMBL" id="EFY06455.1"/>
    </source>
</evidence>
<keyword evidence="4" id="KW-0456">Lyase</keyword>
<evidence type="ECO:0000259" key="9">
    <source>
        <dbReference type="SMART" id="SM00922"/>
    </source>
</evidence>
<dbReference type="GO" id="GO:0000287">
    <property type="term" value="F:magnesium ion binding"/>
    <property type="evidence" value="ECO:0007669"/>
    <property type="project" value="TreeGrafter"/>
</dbReference>
<evidence type="ECO:0000256" key="8">
    <source>
        <dbReference type="ARBA" id="ARBA00074351"/>
    </source>
</evidence>
<dbReference type="RefSeq" id="WP_009143943.1">
    <property type="nucleotide sequence ID" value="NZ_GL831047.1"/>
</dbReference>
<evidence type="ECO:0000313" key="11">
    <source>
        <dbReference type="Proteomes" id="UP000018458"/>
    </source>
</evidence>
<keyword evidence="2" id="KW-0479">Metal-binding</keyword>
<comment type="cofactor">
    <cofactor evidence="1">
        <name>Mg(2+)</name>
        <dbReference type="ChEBI" id="CHEBI:18420"/>
    </cofactor>
</comment>
<gene>
    <name evidence="10" type="ORF">HMPREF9444_01778</name>
</gene>
<dbReference type="HOGENOM" id="CLU_030273_3_0_6"/>
<evidence type="ECO:0000256" key="5">
    <source>
        <dbReference type="ARBA" id="ARBA00061339"/>
    </source>
</evidence>
<evidence type="ECO:0000256" key="6">
    <source>
        <dbReference type="ARBA" id="ARBA00063011"/>
    </source>
</evidence>
<accession>E8LM05</accession>
<dbReference type="InterPro" id="IPR023444">
    <property type="entry name" value="L-Rhamnon_dehydrat"/>
</dbReference>
<dbReference type="InterPro" id="IPR029065">
    <property type="entry name" value="Enolase_C-like"/>
</dbReference>
<evidence type="ECO:0000256" key="4">
    <source>
        <dbReference type="ARBA" id="ARBA00023239"/>
    </source>
</evidence>
<dbReference type="Pfam" id="PF13378">
    <property type="entry name" value="MR_MLE_C"/>
    <property type="match status" value="1"/>
</dbReference>
<dbReference type="InterPro" id="IPR036849">
    <property type="entry name" value="Enolase-like_C_sf"/>
</dbReference>
<name>E8LM05_SUCHY</name>
<dbReference type="InterPro" id="IPR046945">
    <property type="entry name" value="RHMD-like"/>
</dbReference>
<dbReference type="Gene3D" id="3.30.390.10">
    <property type="entry name" value="Enolase-like, N-terminal domain"/>
    <property type="match status" value="1"/>
</dbReference>
<sequence length="391" mass="44374">MKITAVRAKVYEWKGEVDKPRPHFSGSAMDILYAKAETMATFRFHGWLVVEVETSDGIVGIGNCALAPRIAKEIIDTYLTPQIIGEDPYDNEYLWQKMYRSTIAWGRKGIGMAAISAIDIALWDIKGKKEHKPVFKLLGGRTKEKLWCYASKLYANDDLDAFLAEAKTYIEQGFTAMKMRIGYGPKDGPYGMRKNIEQIKALRELTGPDIDLMVECYMGWTLEYAKRMLPILAEYNLRWIEEPVIPDDIDGYAELKAMNLIPIAGGEHEFTLFGFKDLLERKAIDVIQYDTNRVGGITIAQKINHLAEAFQVPVIPHSGMMHNYHVCMATTASPISEFFPVYNVEVGNELFYYIFKGDPLPKNGYLELSDDIEGLGITLNTDYIDKFNIIE</sequence>
<dbReference type="GO" id="GO:0009063">
    <property type="term" value="P:amino acid catabolic process"/>
    <property type="evidence" value="ECO:0007669"/>
    <property type="project" value="InterPro"/>
</dbReference>
<dbReference type="InterPro" id="IPR034619">
    <property type="entry name" value="L-lyxonate_dehydratase"/>
</dbReference>
<dbReference type="GO" id="GO:0050032">
    <property type="term" value="F:L-rhamnonate dehydratase activity"/>
    <property type="evidence" value="ECO:0007669"/>
    <property type="project" value="UniProtKB-EC"/>
</dbReference>